<dbReference type="Pfam" id="PF13365">
    <property type="entry name" value="Trypsin_2"/>
    <property type="match status" value="1"/>
</dbReference>
<reference evidence="5 6" key="1">
    <citation type="journal article" date="2014" name="Genome Announc.">
        <title>Draft Genome Sequence of Cytophaga fermentans JCM 21142T, a Facultative Anaerobe Isolated from Marine Mud.</title>
        <authorList>
            <person name="Starns D."/>
            <person name="Oshima K."/>
            <person name="Suda W."/>
            <person name="Iino T."/>
            <person name="Yuki M."/>
            <person name="Inoue J."/>
            <person name="Kitamura K."/>
            <person name="Iida T."/>
            <person name="Darby A."/>
            <person name="Hattori M."/>
            <person name="Ohkuma M."/>
        </authorList>
    </citation>
    <scope>NUCLEOTIDE SEQUENCE [LARGE SCALE GENOMIC DNA]</scope>
    <source>
        <strain evidence="5 6">JCM 21142</strain>
    </source>
</reference>
<dbReference type="AlphaFoldDB" id="W7Y286"/>
<name>W7Y286_9BACT</name>
<dbReference type="InterPro" id="IPR050498">
    <property type="entry name" value="Ycf3"/>
</dbReference>
<dbReference type="PANTHER" id="PTHR44858">
    <property type="entry name" value="TETRATRICOPEPTIDE REPEAT PROTEIN 6"/>
    <property type="match status" value="1"/>
</dbReference>
<dbReference type="InterPro" id="IPR011990">
    <property type="entry name" value="TPR-like_helical_dom_sf"/>
</dbReference>
<proteinExistence type="predicted"/>
<dbReference type="PROSITE" id="PS50005">
    <property type="entry name" value="TPR"/>
    <property type="match status" value="1"/>
</dbReference>
<comment type="caution">
    <text evidence="5">The sequence shown here is derived from an EMBL/GenBank/DDBJ whole genome shotgun (WGS) entry which is preliminary data.</text>
</comment>
<dbReference type="RefSeq" id="WP_027472687.1">
    <property type="nucleotide sequence ID" value="NZ_BAMD01000002.1"/>
</dbReference>
<dbReference type="Gene3D" id="2.40.10.120">
    <property type="match status" value="1"/>
</dbReference>
<evidence type="ECO:0000256" key="4">
    <source>
        <dbReference type="SAM" id="SignalP"/>
    </source>
</evidence>
<dbReference type="eggNOG" id="COG0457">
    <property type="taxonomic scope" value="Bacteria"/>
</dbReference>
<keyword evidence="1" id="KW-0677">Repeat</keyword>
<evidence type="ECO:0000256" key="3">
    <source>
        <dbReference type="PROSITE-ProRule" id="PRU00339"/>
    </source>
</evidence>
<feature type="repeat" description="TPR" evidence="3">
    <location>
        <begin position="401"/>
        <end position="434"/>
    </location>
</feature>
<evidence type="ECO:0000313" key="6">
    <source>
        <dbReference type="Proteomes" id="UP000019402"/>
    </source>
</evidence>
<evidence type="ECO:0000313" key="5">
    <source>
        <dbReference type="EMBL" id="GAF01638.1"/>
    </source>
</evidence>
<protein>
    <submittedName>
        <fullName evidence="5">Lipoprotein NlpI</fullName>
    </submittedName>
</protein>
<sequence length="487" mass="55880">MRAILYHASICLLTLTLNTLAKAQNVLDKISKLEEAVFTITSYDKNAHEIRSRTGFFISNDGIALAPSSIFLDTDSISLTLRNGRTYRIAQMISSHEMANLSMFKVFDHRGKGFDYIIPSQSTENENNEVLIFSDPKEAQGGVSLGVVSQVFQAPYLNRLVKIDSDYGERSSGAPVINDTGELIGIAHFLKKGNMHLFASTHILNDTLWANHTTTKNWKTLKRQKDIELHSYMLDGISHFIHLQWVDAARDFTSYLKNDSTNVAAHILRGEARRRYENFIGMRLDYDYVKHLHPDHFLMHYYEALDHIRNKNDKEAFVSLIASIENYEYFSPALVEFGLLVIKLRNDIETAMKCYDQAIKTTPLYANGFYERSRLKIQYFDDKETAMEDISRAIQLNRRLPGAFTIRGTLQIQSENYLEAITDLDKALNIDPSDTHALFNRGLAYYNLGMKQKSCKDWDTAGQLGHYKSTKYLSRYCNKTPIRRSQR</sequence>
<dbReference type="SMART" id="SM00028">
    <property type="entry name" value="TPR"/>
    <property type="match status" value="2"/>
</dbReference>
<keyword evidence="6" id="KW-1185">Reference proteome</keyword>
<keyword evidence="2 3" id="KW-0802">TPR repeat</keyword>
<evidence type="ECO:0000256" key="2">
    <source>
        <dbReference type="ARBA" id="ARBA00022803"/>
    </source>
</evidence>
<dbReference type="PANTHER" id="PTHR44858:SF1">
    <property type="entry name" value="UDP-N-ACETYLGLUCOSAMINE--PEPTIDE N-ACETYLGLUCOSAMINYLTRANSFERASE SPINDLY-RELATED"/>
    <property type="match status" value="1"/>
</dbReference>
<evidence type="ECO:0000256" key="1">
    <source>
        <dbReference type="ARBA" id="ARBA00022737"/>
    </source>
</evidence>
<organism evidence="5 6">
    <name type="scientific">Saccharicrinis fermentans DSM 9555 = JCM 21142</name>
    <dbReference type="NCBI Taxonomy" id="869213"/>
    <lineage>
        <taxon>Bacteria</taxon>
        <taxon>Pseudomonadati</taxon>
        <taxon>Bacteroidota</taxon>
        <taxon>Bacteroidia</taxon>
        <taxon>Marinilabiliales</taxon>
        <taxon>Marinilabiliaceae</taxon>
        <taxon>Saccharicrinis</taxon>
    </lineage>
</organism>
<dbReference type="GO" id="GO:0009279">
    <property type="term" value="C:cell outer membrane"/>
    <property type="evidence" value="ECO:0007669"/>
    <property type="project" value="TreeGrafter"/>
</dbReference>
<dbReference type="InterPro" id="IPR009003">
    <property type="entry name" value="Peptidase_S1_PA"/>
</dbReference>
<accession>W7Y286</accession>
<dbReference type="Pfam" id="PF13414">
    <property type="entry name" value="TPR_11"/>
    <property type="match status" value="1"/>
</dbReference>
<keyword evidence="4" id="KW-0732">Signal</keyword>
<feature type="signal peptide" evidence="4">
    <location>
        <begin position="1"/>
        <end position="23"/>
    </location>
</feature>
<dbReference type="eggNOG" id="COG0265">
    <property type="taxonomic scope" value="Bacteria"/>
</dbReference>
<keyword evidence="5" id="KW-0449">Lipoprotein</keyword>
<dbReference type="Proteomes" id="UP000019402">
    <property type="component" value="Unassembled WGS sequence"/>
</dbReference>
<feature type="chain" id="PRO_5004903913" evidence="4">
    <location>
        <begin position="24"/>
        <end position="487"/>
    </location>
</feature>
<dbReference type="GO" id="GO:0046813">
    <property type="term" value="P:receptor-mediated virion attachment to host cell"/>
    <property type="evidence" value="ECO:0007669"/>
    <property type="project" value="TreeGrafter"/>
</dbReference>
<dbReference type="OrthoDB" id="1114009at2"/>
<dbReference type="SUPFAM" id="SSF50494">
    <property type="entry name" value="Trypsin-like serine proteases"/>
    <property type="match status" value="1"/>
</dbReference>
<dbReference type="InterPro" id="IPR019734">
    <property type="entry name" value="TPR_rpt"/>
</dbReference>
<dbReference type="STRING" id="869213.GCA_000517085_03244"/>
<dbReference type="EMBL" id="BAMD01000002">
    <property type="protein sequence ID" value="GAF01638.1"/>
    <property type="molecule type" value="Genomic_DNA"/>
</dbReference>
<gene>
    <name evidence="5" type="ORF">JCM21142_250</name>
</gene>
<dbReference type="SUPFAM" id="SSF48452">
    <property type="entry name" value="TPR-like"/>
    <property type="match status" value="2"/>
</dbReference>
<dbReference type="Gene3D" id="1.25.40.10">
    <property type="entry name" value="Tetratricopeptide repeat domain"/>
    <property type="match status" value="2"/>
</dbReference>